<dbReference type="GO" id="GO:0043190">
    <property type="term" value="C:ATP-binding cassette (ABC) transporter complex"/>
    <property type="evidence" value="ECO:0007669"/>
    <property type="project" value="InterPro"/>
</dbReference>
<sequence length="379" mass="42340">MPGELPEKLTDMKQFWIFTQKEFYHILRDPWTMIILLVLPVVMLILFGYAISTEIRNAHFVVYAPSRDVTTQGIVNKLETSEYFTFDGYVNSPQEAEELFMEGDIGMFVIFSENFYNSMIHTGDAQVQIVTDGSDPNTANTLTLYAQSLINSYQQDMNKDMSVPYVITPDVRLLYNPSMKGSYNTVPGVMGMLIMLVCAMMTSISIAREKEKGNMEILLVSPMKPLSIILAKVIPYFCISVVNFITIMFIATVIMQVPVNGSWLLLLAVSLLFIFVSLAIGLLISTVVSKQMVAMLISAMGLMLPAVLLSGLVFPISSMPVALQWVSQILPVKWYIESTRAIMIMGVGFSSLTTQFAVLSAMALGLLFLSLRNFKIRLD</sequence>
<keyword evidence="5 8" id="KW-0812">Transmembrane</keyword>
<evidence type="ECO:0000256" key="1">
    <source>
        <dbReference type="ARBA" id="ARBA00004651"/>
    </source>
</evidence>
<organism evidence="10">
    <name type="scientific">bioreactor metagenome</name>
    <dbReference type="NCBI Taxonomy" id="1076179"/>
    <lineage>
        <taxon>unclassified sequences</taxon>
        <taxon>metagenomes</taxon>
        <taxon>ecological metagenomes</taxon>
    </lineage>
</organism>
<dbReference type="PRINTS" id="PR00164">
    <property type="entry name" value="ABC2TRNSPORT"/>
</dbReference>
<evidence type="ECO:0000256" key="7">
    <source>
        <dbReference type="ARBA" id="ARBA00023136"/>
    </source>
</evidence>
<feature type="transmembrane region" description="Helical" evidence="8">
    <location>
        <begin position="263"/>
        <end position="284"/>
    </location>
</feature>
<evidence type="ECO:0000313" key="10">
    <source>
        <dbReference type="EMBL" id="MPM02080.1"/>
    </source>
</evidence>
<feature type="transmembrane region" description="Helical" evidence="8">
    <location>
        <begin position="228"/>
        <end position="257"/>
    </location>
</feature>
<evidence type="ECO:0000256" key="8">
    <source>
        <dbReference type="SAM" id="Phobius"/>
    </source>
</evidence>
<proteinExistence type="inferred from homology"/>
<protein>
    <submittedName>
        <fullName evidence="10">Putative multidrug ABC transporter permease YbhS</fullName>
    </submittedName>
</protein>
<dbReference type="Gene3D" id="3.40.1710.10">
    <property type="entry name" value="abc type-2 transporter like domain"/>
    <property type="match status" value="1"/>
</dbReference>
<accession>A0A644WE31</accession>
<evidence type="ECO:0000256" key="5">
    <source>
        <dbReference type="ARBA" id="ARBA00022692"/>
    </source>
</evidence>
<keyword evidence="7 8" id="KW-0472">Membrane</keyword>
<dbReference type="PROSITE" id="PS51012">
    <property type="entry name" value="ABC_TM2"/>
    <property type="match status" value="1"/>
</dbReference>
<comment type="caution">
    <text evidence="10">The sequence shown here is derived from an EMBL/GenBank/DDBJ whole genome shotgun (WGS) entry which is preliminary data.</text>
</comment>
<dbReference type="Pfam" id="PF12698">
    <property type="entry name" value="ABC2_membrane_3"/>
    <property type="match status" value="1"/>
</dbReference>
<dbReference type="InterPro" id="IPR047817">
    <property type="entry name" value="ABC2_TM_bact-type"/>
</dbReference>
<name>A0A644WE31_9ZZZZ</name>
<dbReference type="InterPro" id="IPR013525">
    <property type="entry name" value="ABC2_TM"/>
</dbReference>
<keyword evidence="6 8" id="KW-1133">Transmembrane helix</keyword>
<evidence type="ECO:0000256" key="6">
    <source>
        <dbReference type="ARBA" id="ARBA00022989"/>
    </source>
</evidence>
<keyword evidence="4" id="KW-1003">Cell membrane</keyword>
<feature type="domain" description="ABC transmembrane type-2" evidence="9">
    <location>
        <begin position="147"/>
        <end position="377"/>
    </location>
</feature>
<dbReference type="InterPro" id="IPR051449">
    <property type="entry name" value="ABC-2_transporter_component"/>
</dbReference>
<comment type="similarity">
    <text evidence="2">Belongs to the ABC-2 integral membrane protein family.</text>
</comment>
<feature type="transmembrane region" description="Helical" evidence="8">
    <location>
        <begin position="341"/>
        <end position="369"/>
    </location>
</feature>
<gene>
    <name evidence="10" type="primary">ybhS_11</name>
    <name evidence="10" type="ORF">SDC9_48325</name>
</gene>
<dbReference type="GO" id="GO:0140359">
    <property type="term" value="F:ABC-type transporter activity"/>
    <property type="evidence" value="ECO:0007669"/>
    <property type="project" value="InterPro"/>
</dbReference>
<dbReference type="AlphaFoldDB" id="A0A644WE31"/>
<reference evidence="10" key="1">
    <citation type="submission" date="2019-08" db="EMBL/GenBank/DDBJ databases">
        <authorList>
            <person name="Kucharzyk K."/>
            <person name="Murdoch R.W."/>
            <person name="Higgins S."/>
            <person name="Loffler F."/>
        </authorList>
    </citation>
    <scope>NUCLEOTIDE SEQUENCE</scope>
</reference>
<dbReference type="InterPro" id="IPR000412">
    <property type="entry name" value="ABC_2_transport"/>
</dbReference>
<evidence type="ECO:0000256" key="4">
    <source>
        <dbReference type="ARBA" id="ARBA00022475"/>
    </source>
</evidence>
<keyword evidence="3" id="KW-0813">Transport</keyword>
<feature type="transmembrane region" description="Helical" evidence="8">
    <location>
        <begin position="296"/>
        <end position="321"/>
    </location>
</feature>
<evidence type="ECO:0000256" key="3">
    <source>
        <dbReference type="ARBA" id="ARBA00022448"/>
    </source>
</evidence>
<feature type="transmembrane region" description="Helical" evidence="8">
    <location>
        <begin position="186"/>
        <end position="207"/>
    </location>
</feature>
<dbReference type="PANTHER" id="PTHR30294:SF29">
    <property type="entry name" value="MULTIDRUG ABC TRANSPORTER PERMEASE YBHS-RELATED"/>
    <property type="match status" value="1"/>
</dbReference>
<dbReference type="PANTHER" id="PTHR30294">
    <property type="entry name" value="MEMBRANE COMPONENT OF ABC TRANSPORTER YHHJ-RELATED"/>
    <property type="match status" value="1"/>
</dbReference>
<feature type="transmembrane region" description="Helical" evidence="8">
    <location>
        <begin position="31"/>
        <end position="51"/>
    </location>
</feature>
<comment type="subcellular location">
    <subcellularLocation>
        <location evidence="1">Cell membrane</location>
        <topology evidence="1">Multi-pass membrane protein</topology>
    </subcellularLocation>
</comment>
<evidence type="ECO:0000256" key="2">
    <source>
        <dbReference type="ARBA" id="ARBA00007783"/>
    </source>
</evidence>
<evidence type="ECO:0000259" key="9">
    <source>
        <dbReference type="PROSITE" id="PS51012"/>
    </source>
</evidence>
<dbReference type="EMBL" id="VSSQ01000843">
    <property type="protein sequence ID" value="MPM02080.1"/>
    <property type="molecule type" value="Genomic_DNA"/>
</dbReference>